<dbReference type="PROSITE" id="PS50059">
    <property type="entry name" value="FKBP_PPIASE"/>
    <property type="match status" value="1"/>
</dbReference>
<feature type="compositionally biased region" description="Polar residues" evidence="7">
    <location>
        <begin position="43"/>
        <end position="58"/>
    </location>
</feature>
<dbReference type="PANTHER" id="PTHR43811:SF19">
    <property type="entry name" value="39 KDA FK506-BINDING NUCLEAR PROTEIN"/>
    <property type="match status" value="1"/>
</dbReference>
<dbReference type="Pfam" id="PF00254">
    <property type="entry name" value="FKBP_C"/>
    <property type="match status" value="1"/>
</dbReference>
<feature type="domain" description="PPIase FKBP-type" evidence="9">
    <location>
        <begin position="113"/>
        <end position="202"/>
    </location>
</feature>
<accession>A0A5B8UC91</accession>
<dbReference type="InterPro" id="IPR046357">
    <property type="entry name" value="PPIase_dom_sf"/>
</dbReference>
<name>A0A5B8UC91_9ACTN</name>
<dbReference type="OrthoDB" id="25996at2"/>
<evidence type="ECO:0000313" key="10">
    <source>
        <dbReference type="EMBL" id="QEC50458.1"/>
    </source>
</evidence>
<evidence type="ECO:0000256" key="5">
    <source>
        <dbReference type="PROSITE-ProRule" id="PRU00277"/>
    </source>
</evidence>
<dbReference type="PANTHER" id="PTHR43811">
    <property type="entry name" value="FKBP-TYPE PEPTIDYL-PROLYL CIS-TRANS ISOMERASE FKPA"/>
    <property type="match status" value="1"/>
</dbReference>
<dbReference type="AlphaFoldDB" id="A0A5B8UC91"/>
<keyword evidence="11" id="KW-1185">Reference proteome</keyword>
<evidence type="ECO:0000256" key="7">
    <source>
        <dbReference type="SAM" id="MobiDB-lite"/>
    </source>
</evidence>
<evidence type="ECO:0000256" key="6">
    <source>
        <dbReference type="RuleBase" id="RU003915"/>
    </source>
</evidence>
<feature type="compositionally biased region" description="Polar residues" evidence="7">
    <location>
        <begin position="71"/>
        <end position="81"/>
    </location>
</feature>
<protein>
    <recommendedName>
        <fullName evidence="6">Peptidyl-prolyl cis-trans isomerase</fullName>
        <ecNumber evidence="6">5.2.1.8</ecNumber>
    </recommendedName>
</protein>
<dbReference type="GO" id="GO:0003755">
    <property type="term" value="F:peptidyl-prolyl cis-trans isomerase activity"/>
    <property type="evidence" value="ECO:0007669"/>
    <property type="project" value="UniProtKB-UniRule"/>
</dbReference>
<organism evidence="10 11">
    <name type="scientific">Baekduia soli</name>
    <dbReference type="NCBI Taxonomy" id="496014"/>
    <lineage>
        <taxon>Bacteria</taxon>
        <taxon>Bacillati</taxon>
        <taxon>Actinomycetota</taxon>
        <taxon>Thermoleophilia</taxon>
        <taxon>Solirubrobacterales</taxon>
        <taxon>Baekduiaceae</taxon>
        <taxon>Baekduia</taxon>
    </lineage>
</organism>
<feature type="signal peptide" evidence="8">
    <location>
        <begin position="1"/>
        <end position="21"/>
    </location>
</feature>
<feature type="chain" id="PRO_5022755186" description="Peptidyl-prolyl cis-trans isomerase" evidence="8">
    <location>
        <begin position="22"/>
        <end position="202"/>
    </location>
</feature>
<dbReference type="InterPro" id="IPR001179">
    <property type="entry name" value="PPIase_FKBP_dom"/>
</dbReference>
<dbReference type="RefSeq" id="WP_146923106.1">
    <property type="nucleotide sequence ID" value="NZ_CP042430.1"/>
</dbReference>
<dbReference type="KEGG" id="bsol:FSW04_24655"/>
<comment type="catalytic activity">
    <reaction evidence="1 5 6">
        <text>[protein]-peptidylproline (omega=180) = [protein]-peptidylproline (omega=0)</text>
        <dbReference type="Rhea" id="RHEA:16237"/>
        <dbReference type="Rhea" id="RHEA-COMP:10747"/>
        <dbReference type="Rhea" id="RHEA-COMP:10748"/>
        <dbReference type="ChEBI" id="CHEBI:83833"/>
        <dbReference type="ChEBI" id="CHEBI:83834"/>
        <dbReference type="EC" id="5.2.1.8"/>
    </reaction>
</comment>
<dbReference type="FunFam" id="3.10.50.40:FF:000006">
    <property type="entry name" value="Peptidyl-prolyl cis-trans isomerase"/>
    <property type="match status" value="1"/>
</dbReference>
<keyword evidence="8" id="KW-0732">Signal</keyword>
<sequence length="202" mass="20691">MRRTRPLALSLSLLSLTAGLAAGCGSSDSGGFRSAGSKIDGDPSTTLPADLASTASTVKQRKPGEPLPVQKNISGISTDLSTKPKVPKATGTAPTVLQGSDVVTGTGAAAKDGDKVTVQYVGTLFNGTEFDTSWKKGRTPFQFTIGQGQVIQGWDQGIPGMKVGGRRVLVIPADLAYGATGQPPTIPANAPLVFVVDLKKIG</sequence>
<dbReference type="Gene3D" id="3.10.50.40">
    <property type="match status" value="1"/>
</dbReference>
<evidence type="ECO:0000256" key="3">
    <source>
        <dbReference type="ARBA" id="ARBA00023110"/>
    </source>
</evidence>
<dbReference type="SUPFAM" id="SSF54534">
    <property type="entry name" value="FKBP-like"/>
    <property type="match status" value="1"/>
</dbReference>
<evidence type="ECO:0000313" key="11">
    <source>
        <dbReference type="Proteomes" id="UP000321805"/>
    </source>
</evidence>
<evidence type="ECO:0000256" key="8">
    <source>
        <dbReference type="SAM" id="SignalP"/>
    </source>
</evidence>
<evidence type="ECO:0000256" key="1">
    <source>
        <dbReference type="ARBA" id="ARBA00000971"/>
    </source>
</evidence>
<proteinExistence type="inferred from homology"/>
<keyword evidence="4 5" id="KW-0413">Isomerase</keyword>
<keyword evidence="3 5" id="KW-0697">Rotamase</keyword>
<dbReference type="EMBL" id="CP042430">
    <property type="protein sequence ID" value="QEC50458.1"/>
    <property type="molecule type" value="Genomic_DNA"/>
</dbReference>
<dbReference type="GO" id="GO:0000785">
    <property type="term" value="C:chromatin"/>
    <property type="evidence" value="ECO:0007669"/>
    <property type="project" value="TreeGrafter"/>
</dbReference>
<evidence type="ECO:0000256" key="2">
    <source>
        <dbReference type="ARBA" id="ARBA00006577"/>
    </source>
</evidence>
<evidence type="ECO:0000256" key="4">
    <source>
        <dbReference type="ARBA" id="ARBA00023235"/>
    </source>
</evidence>
<dbReference type="Proteomes" id="UP000321805">
    <property type="component" value="Chromosome"/>
</dbReference>
<dbReference type="EC" id="5.2.1.8" evidence="6"/>
<comment type="similarity">
    <text evidence="2 6">Belongs to the FKBP-type PPIase family.</text>
</comment>
<dbReference type="PROSITE" id="PS51257">
    <property type="entry name" value="PROKAR_LIPOPROTEIN"/>
    <property type="match status" value="1"/>
</dbReference>
<feature type="region of interest" description="Disordered" evidence="7">
    <location>
        <begin position="27"/>
        <end position="93"/>
    </location>
</feature>
<reference evidence="10 11" key="1">
    <citation type="journal article" date="2018" name="J. Microbiol.">
        <title>Baekduia soli gen. nov., sp. nov., a novel bacterium isolated from the soil of Baekdu Mountain and proposal of a novel family name, Baekduiaceae fam. nov.</title>
        <authorList>
            <person name="An D.S."/>
            <person name="Siddiqi M.Z."/>
            <person name="Kim K.H."/>
            <person name="Yu H.S."/>
            <person name="Im W.T."/>
        </authorList>
    </citation>
    <scope>NUCLEOTIDE SEQUENCE [LARGE SCALE GENOMIC DNA]</scope>
    <source>
        <strain evidence="10 11">BR7-21</strain>
    </source>
</reference>
<gene>
    <name evidence="10" type="ORF">FSW04_24655</name>
</gene>
<evidence type="ECO:0000259" key="9">
    <source>
        <dbReference type="PROSITE" id="PS50059"/>
    </source>
</evidence>